<sequence length="102" mass="11826">MPDERGPWKLLEFEQRLDGWIERESPSQDLVLVVVNWILSRADDPYEGARREPGFANLWSVRIRNTAEGPRTGFTVVLCSYFINEEKHQVEADNFATLSYPV</sequence>
<name>A0ABQ4EQU3_9ACTN</name>
<dbReference type="Proteomes" id="UP000621500">
    <property type="component" value="Unassembled WGS sequence"/>
</dbReference>
<protein>
    <submittedName>
        <fullName evidence="1">Uncharacterized protein</fullName>
    </submittedName>
</protein>
<reference evidence="1 2" key="1">
    <citation type="submission" date="2021-01" db="EMBL/GenBank/DDBJ databases">
        <title>Whole genome shotgun sequence of Plantactinospora mayteni NBRC 109088.</title>
        <authorList>
            <person name="Komaki H."/>
            <person name="Tamura T."/>
        </authorList>
    </citation>
    <scope>NUCLEOTIDE SEQUENCE [LARGE SCALE GENOMIC DNA]</scope>
    <source>
        <strain evidence="1 2">NBRC 109088</strain>
    </source>
</reference>
<dbReference type="RefSeq" id="WP_203858528.1">
    <property type="nucleotide sequence ID" value="NZ_BAAAZQ010000001.1"/>
</dbReference>
<proteinExistence type="predicted"/>
<gene>
    <name evidence="1" type="ORF">Pma05_36030</name>
</gene>
<accession>A0ABQ4EQU3</accession>
<evidence type="ECO:0000313" key="2">
    <source>
        <dbReference type="Proteomes" id="UP000621500"/>
    </source>
</evidence>
<organism evidence="1 2">
    <name type="scientific">Plantactinospora mayteni</name>
    <dbReference type="NCBI Taxonomy" id="566021"/>
    <lineage>
        <taxon>Bacteria</taxon>
        <taxon>Bacillati</taxon>
        <taxon>Actinomycetota</taxon>
        <taxon>Actinomycetes</taxon>
        <taxon>Micromonosporales</taxon>
        <taxon>Micromonosporaceae</taxon>
        <taxon>Plantactinospora</taxon>
    </lineage>
</organism>
<dbReference type="EMBL" id="BONX01000023">
    <property type="protein sequence ID" value="GIG97030.1"/>
    <property type="molecule type" value="Genomic_DNA"/>
</dbReference>
<evidence type="ECO:0000313" key="1">
    <source>
        <dbReference type="EMBL" id="GIG97030.1"/>
    </source>
</evidence>
<comment type="caution">
    <text evidence="1">The sequence shown here is derived from an EMBL/GenBank/DDBJ whole genome shotgun (WGS) entry which is preliminary data.</text>
</comment>
<keyword evidence="2" id="KW-1185">Reference proteome</keyword>